<keyword evidence="1" id="KW-0812">Transmembrane</keyword>
<dbReference type="Proteomes" id="UP000053911">
    <property type="component" value="Unassembled WGS sequence"/>
</dbReference>
<organism evidence="2 3">
    <name type="scientific">Thermococcus sibiricus</name>
    <dbReference type="NCBI Taxonomy" id="172049"/>
    <lineage>
        <taxon>Archaea</taxon>
        <taxon>Methanobacteriati</taxon>
        <taxon>Methanobacteriota</taxon>
        <taxon>Thermococci</taxon>
        <taxon>Thermococcales</taxon>
        <taxon>Thermococcaceae</taxon>
        <taxon>Thermococcus</taxon>
    </lineage>
</organism>
<comment type="caution">
    <text evidence="2">The sequence shown here is derived from an EMBL/GenBank/DDBJ whole genome shotgun (WGS) entry which is preliminary data.</text>
</comment>
<reference evidence="3" key="1">
    <citation type="journal article" date="2015" name="MBio">
        <title>Genome-Resolved Metagenomic Analysis Reveals Roles for Candidate Phyla and Other Microbial Community Members in Biogeochemical Transformations in Oil Reservoirs.</title>
        <authorList>
            <person name="Hu P."/>
            <person name="Tom L."/>
            <person name="Singh A."/>
            <person name="Thomas B.C."/>
            <person name="Baker B.J."/>
            <person name="Piceno Y.M."/>
            <person name="Andersen G.L."/>
            <person name="Banfield J.F."/>
        </authorList>
    </citation>
    <scope>NUCLEOTIDE SEQUENCE [LARGE SCALE GENOMIC DNA]</scope>
</reference>
<evidence type="ECO:0000313" key="2">
    <source>
        <dbReference type="EMBL" id="KUK17131.1"/>
    </source>
</evidence>
<keyword evidence="1" id="KW-0472">Membrane</keyword>
<keyword evidence="1" id="KW-1133">Transmembrane helix</keyword>
<accession>A0A101EKP3</accession>
<evidence type="ECO:0000256" key="1">
    <source>
        <dbReference type="SAM" id="Phobius"/>
    </source>
</evidence>
<dbReference type="EMBL" id="LGFD01000035">
    <property type="protein sequence ID" value="KUK17131.1"/>
    <property type="molecule type" value="Genomic_DNA"/>
</dbReference>
<gene>
    <name evidence="2" type="ORF">XD54_1600</name>
</gene>
<evidence type="ECO:0000313" key="3">
    <source>
        <dbReference type="Proteomes" id="UP000053911"/>
    </source>
</evidence>
<feature type="transmembrane region" description="Helical" evidence="1">
    <location>
        <begin position="12"/>
        <end position="30"/>
    </location>
</feature>
<proteinExistence type="predicted"/>
<name>A0A101EKP3_9EURY</name>
<dbReference type="PATRIC" id="fig|172049.5.peg.1068"/>
<sequence>VGPLLDIIEVSTLVITLVTLSLLASIYYYINFKETIMNIGAEVGEMIG</sequence>
<feature type="non-terminal residue" evidence="2">
    <location>
        <position position="1"/>
    </location>
</feature>
<dbReference type="AlphaFoldDB" id="A0A101EKP3"/>
<protein>
    <submittedName>
        <fullName evidence="2">Glucose-dependent multidrug resistance protein</fullName>
    </submittedName>
</protein>